<sequence>MSSSQVPTSLDDGSSPNSNGSEEELSTIAIAIIVICVVFGLALVLGFMLLIRRMRRNQDDTHDFIHFDYHRRNKVRLPWQKEQHEQQQPLPPPETHDLVFSSILQHPPRPPPTSTQSLHTKHNSIDHQEDSMVVMFEDGYSLGNWQKQQQLQQQHQSQSQSQSSSSSQDRNELDPILMSLVRQRQDDFAGYYRSPQPTLSSSSDPKTSVDVSEEHHRMSYHVW</sequence>
<feature type="compositionally biased region" description="Low complexity" evidence="1">
    <location>
        <begin position="146"/>
        <end position="168"/>
    </location>
</feature>
<evidence type="ECO:0000256" key="2">
    <source>
        <dbReference type="SAM" id="Phobius"/>
    </source>
</evidence>
<feature type="region of interest" description="Disordered" evidence="1">
    <location>
        <begin position="102"/>
        <end position="123"/>
    </location>
</feature>
<accession>A0A1X2HBY9</accession>
<feature type="region of interest" description="Disordered" evidence="1">
    <location>
        <begin position="1"/>
        <end position="21"/>
    </location>
</feature>
<protein>
    <submittedName>
        <fullName evidence="3">Uncharacterized protein</fullName>
    </submittedName>
</protein>
<reference evidence="3 4" key="1">
    <citation type="submission" date="2016-07" db="EMBL/GenBank/DDBJ databases">
        <title>Pervasive Adenine N6-methylation of Active Genes in Fungi.</title>
        <authorList>
            <consortium name="DOE Joint Genome Institute"/>
            <person name="Mondo S.J."/>
            <person name="Dannebaum R.O."/>
            <person name="Kuo R.C."/>
            <person name="Labutti K."/>
            <person name="Haridas S."/>
            <person name="Kuo A."/>
            <person name="Salamov A."/>
            <person name="Ahrendt S.R."/>
            <person name="Lipzen A."/>
            <person name="Sullivan W."/>
            <person name="Andreopoulos W.B."/>
            <person name="Clum A."/>
            <person name="Lindquist E."/>
            <person name="Daum C."/>
            <person name="Ramamoorthy G.K."/>
            <person name="Gryganskyi A."/>
            <person name="Culley D."/>
            <person name="Magnuson J.K."/>
            <person name="James T.Y."/>
            <person name="O'Malley M.A."/>
            <person name="Stajich J.E."/>
            <person name="Spatafora J.W."/>
            <person name="Visel A."/>
            <person name="Grigoriev I.V."/>
        </authorList>
    </citation>
    <scope>NUCLEOTIDE SEQUENCE [LARGE SCALE GENOMIC DNA]</scope>
    <source>
        <strain evidence="3 4">NRRL 2496</strain>
    </source>
</reference>
<evidence type="ECO:0000313" key="4">
    <source>
        <dbReference type="Proteomes" id="UP000242180"/>
    </source>
</evidence>
<evidence type="ECO:0000256" key="1">
    <source>
        <dbReference type="SAM" id="MobiDB-lite"/>
    </source>
</evidence>
<feature type="compositionally biased region" description="Low complexity" evidence="1">
    <location>
        <begin position="9"/>
        <end position="21"/>
    </location>
</feature>
<feature type="compositionally biased region" description="Polar residues" evidence="1">
    <location>
        <begin position="195"/>
        <end position="210"/>
    </location>
</feature>
<name>A0A1X2HBY9_SYNRA</name>
<comment type="caution">
    <text evidence="3">The sequence shown here is derived from an EMBL/GenBank/DDBJ whole genome shotgun (WGS) entry which is preliminary data.</text>
</comment>
<keyword evidence="4" id="KW-1185">Reference proteome</keyword>
<dbReference type="EMBL" id="MCGN01000005">
    <property type="protein sequence ID" value="ORY96325.1"/>
    <property type="molecule type" value="Genomic_DNA"/>
</dbReference>
<keyword evidence="2" id="KW-1133">Transmembrane helix</keyword>
<keyword evidence="2" id="KW-0472">Membrane</keyword>
<proteinExistence type="predicted"/>
<dbReference type="AlphaFoldDB" id="A0A1X2HBY9"/>
<gene>
    <name evidence="3" type="ORF">BCR43DRAFT_514738</name>
</gene>
<feature type="transmembrane region" description="Helical" evidence="2">
    <location>
        <begin position="28"/>
        <end position="51"/>
    </location>
</feature>
<dbReference type="OrthoDB" id="2281203at2759"/>
<organism evidence="3 4">
    <name type="scientific">Syncephalastrum racemosum</name>
    <name type="common">Filamentous fungus</name>
    <dbReference type="NCBI Taxonomy" id="13706"/>
    <lineage>
        <taxon>Eukaryota</taxon>
        <taxon>Fungi</taxon>
        <taxon>Fungi incertae sedis</taxon>
        <taxon>Mucoromycota</taxon>
        <taxon>Mucoromycotina</taxon>
        <taxon>Mucoromycetes</taxon>
        <taxon>Mucorales</taxon>
        <taxon>Syncephalastraceae</taxon>
        <taxon>Syncephalastrum</taxon>
    </lineage>
</organism>
<feature type="region of interest" description="Disordered" evidence="1">
    <location>
        <begin position="146"/>
        <end position="171"/>
    </location>
</feature>
<dbReference type="InParanoid" id="A0A1X2HBY9"/>
<keyword evidence="2" id="KW-0812">Transmembrane</keyword>
<dbReference type="Proteomes" id="UP000242180">
    <property type="component" value="Unassembled WGS sequence"/>
</dbReference>
<feature type="region of interest" description="Disordered" evidence="1">
    <location>
        <begin position="187"/>
        <end position="215"/>
    </location>
</feature>
<evidence type="ECO:0000313" key="3">
    <source>
        <dbReference type="EMBL" id="ORY96325.1"/>
    </source>
</evidence>